<organism evidence="7 8">
    <name type="scientific">Paracidobacterium acidisoli</name>
    <dbReference type="NCBI Taxonomy" id="2303751"/>
    <lineage>
        <taxon>Bacteria</taxon>
        <taxon>Pseudomonadati</taxon>
        <taxon>Acidobacteriota</taxon>
        <taxon>Terriglobia</taxon>
        <taxon>Terriglobales</taxon>
        <taxon>Acidobacteriaceae</taxon>
        <taxon>Paracidobacterium</taxon>
    </lineage>
</organism>
<dbReference type="InterPro" id="IPR029063">
    <property type="entry name" value="SAM-dependent_MTases_sf"/>
</dbReference>
<dbReference type="SUPFAM" id="SSF53335">
    <property type="entry name" value="S-adenosyl-L-methionine-dependent methyltransferases"/>
    <property type="match status" value="1"/>
</dbReference>
<evidence type="ECO:0000256" key="2">
    <source>
        <dbReference type="ARBA" id="ARBA00022552"/>
    </source>
</evidence>
<dbReference type="AlphaFoldDB" id="A0A372IMU5"/>
<evidence type="ECO:0000313" key="7">
    <source>
        <dbReference type="EMBL" id="RFU16198.1"/>
    </source>
</evidence>
<dbReference type="OrthoDB" id="9808773at2"/>
<feature type="binding site" evidence="6">
    <location>
        <begin position="126"/>
        <end position="127"/>
    </location>
    <ligand>
        <name>S-adenosyl-L-methionine</name>
        <dbReference type="ChEBI" id="CHEBI:59789"/>
    </ligand>
</feature>
<evidence type="ECO:0000313" key="8">
    <source>
        <dbReference type="Proteomes" id="UP000264702"/>
    </source>
</evidence>
<dbReference type="EMBL" id="QVQT01000004">
    <property type="protein sequence ID" value="RFU16198.1"/>
    <property type="molecule type" value="Genomic_DNA"/>
</dbReference>
<keyword evidence="4 6" id="KW-0808">Transferase</keyword>
<keyword evidence="5 6" id="KW-0949">S-adenosyl-L-methionine</keyword>
<keyword evidence="2 6" id="KW-0698">rRNA processing</keyword>
<keyword evidence="1 6" id="KW-0963">Cytoplasm</keyword>
<proteinExistence type="inferred from homology"/>
<dbReference type="PANTHER" id="PTHR31760:SF0">
    <property type="entry name" value="S-ADENOSYL-L-METHIONINE-DEPENDENT METHYLTRANSFERASES SUPERFAMILY PROTEIN"/>
    <property type="match status" value="1"/>
</dbReference>
<dbReference type="HAMAP" id="MF_00074">
    <property type="entry name" value="16SrRNA_methyltr_G"/>
    <property type="match status" value="1"/>
</dbReference>
<reference evidence="7 8" key="1">
    <citation type="submission" date="2018-08" db="EMBL/GenBank/DDBJ databases">
        <title>Acidipila sp. 4G-K13, an acidobacterium isolated from forest soil.</title>
        <authorList>
            <person name="Gao Z.-H."/>
            <person name="Qiu L.-H."/>
        </authorList>
    </citation>
    <scope>NUCLEOTIDE SEQUENCE [LARGE SCALE GENOMIC DNA]</scope>
    <source>
        <strain evidence="7 8">4G-K13</strain>
    </source>
</reference>
<accession>A0A372IMU5</accession>
<comment type="function">
    <text evidence="6">Specifically methylates the N7 position of a guanine in 16S rRNA.</text>
</comment>
<evidence type="ECO:0000256" key="1">
    <source>
        <dbReference type="ARBA" id="ARBA00022490"/>
    </source>
</evidence>
<protein>
    <recommendedName>
        <fullName evidence="6">Ribosomal RNA small subunit methyltransferase G</fullName>
        <ecNumber evidence="6">2.1.1.-</ecNumber>
    </recommendedName>
    <alternativeName>
        <fullName evidence="6">16S rRNA 7-methylguanosine methyltransferase</fullName>
        <shortName evidence="6">16S rRNA m7G methyltransferase</shortName>
    </alternativeName>
</protein>
<evidence type="ECO:0000256" key="6">
    <source>
        <dbReference type="HAMAP-Rule" id="MF_00074"/>
    </source>
</evidence>
<comment type="caution">
    <text evidence="7">The sequence shown here is derived from an EMBL/GenBank/DDBJ whole genome shotgun (WGS) entry which is preliminary data.</text>
</comment>
<dbReference type="GO" id="GO:0070043">
    <property type="term" value="F:rRNA (guanine-N7-)-methyltransferase activity"/>
    <property type="evidence" value="ECO:0007669"/>
    <property type="project" value="UniProtKB-UniRule"/>
</dbReference>
<dbReference type="PANTHER" id="PTHR31760">
    <property type="entry name" value="S-ADENOSYL-L-METHIONINE-DEPENDENT METHYLTRANSFERASES SUPERFAMILY PROTEIN"/>
    <property type="match status" value="1"/>
</dbReference>
<dbReference type="RefSeq" id="WP_117300306.1">
    <property type="nucleotide sequence ID" value="NZ_QVQT02000004.1"/>
</dbReference>
<comment type="similarity">
    <text evidence="6">Belongs to the methyltransferase superfamily. RNA methyltransferase RsmG family.</text>
</comment>
<feature type="binding site" evidence="6">
    <location>
        <position position="141"/>
    </location>
    <ligand>
        <name>S-adenosyl-L-methionine</name>
        <dbReference type="ChEBI" id="CHEBI:59789"/>
    </ligand>
</feature>
<dbReference type="EC" id="2.1.1.-" evidence="6"/>
<keyword evidence="3 6" id="KW-0489">Methyltransferase</keyword>
<dbReference type="Gene3D" id="3.40.50.150">
    <property type="entry name" value="Vaccinia Virus protein VP39"/>
    <property type="match status" value="1"/>
</dbReference>
<evidence type="ECO:0000256" key="4">
    <source>
        <dbReference type="ARBA" id="ARBA00022679"/>
    </source>
</evidence>
<gene>
    <name evidence="6 7" type="primary">rsmG</name>
    <name evidence="7" type="ORF">D0Y96_12360</name>
</gene>
<sequence>MSQEEIASAAAAAGITLDPAMQARFAEYLALLLRWNARMNLTAVREPDEIIRRHFLECAFAAGHIPPSSETLLDFGSGAGLPGIPISICRPELSITLAESQTKKAAFLKEVVRTLSLKAEVFAGRVESMTPGRIFDVVTLRAVDYMEAACRLAAERLSPSGALLIFATRQTEGSIQTALSSIYWQESISLPELERGILMIGNRL</sequence>
<dbReference type="GO" id="GO:0005829">
    <property type="term" value="C:cytosol"/>
    <property type="evidence" value="ECO:0007669"/>
    <property type="project" value="TreeGrafter"/>
</dbReference>
<name>A0A372IMU5_9BACT</name>
<comment type="subcellular location">
    <subcellularLocation>
        <location evidence="6">Cytoplasm</location>
    </subcellularLocation>
</comment>
<dbReference type="PIRSF" id="PIRSF003078">
    <property type="entry name" value="GidB"/>
    <property type="match status" value="1"/>
</dbReference>
<evidence type="ECO:0000256" key="5">
    <source>
        <dbReference type="ARBA" id="ARBA00022691"/>
    </source>
</evidence>
<evidence type="ECO:0000256" key="3">
    <source>
        <dbReference type="ARBA" id="ARBA00022603"/>
    </source>
</evidence>
<dbReference type="Proteomes" id="UP000264702">
    <property type="component" value="Unassembled WGS sequence"/>
</dbReference>
<feature type="binding site" evidence="6">
    <location>
        <position position="76"/>
    </location>
    <ligand>
        <name>S-adenosyl-L-methionine</name>
        <dbReference type="ChEBI" id="CHEBI:59789"/>
    </ligand>
</feature>
<dbReference type="InterPro" id="IPR003682">
    <property type="entry name" value="rRNA_ssu_MeTfrase_G"/>
</dbReference>
<comment type="caution">
    <text evidence="6">Lacks conserved residue(s) required for the propagation of feature annotation.</text>
</comment>
<feature type="binding site" evidence="6">
    <location>
        <position position="81"/>
    </location>
    <ligand>
        <name>S-adenosyl-L-methionine</name>
        <dbReference type="ChEBI" id="CHEBI:59789"/>
    </ligand>
</feature>
<dbReference type="Pfam" id="PF02527">
    <property type="entry name" value="GidB"/>
    <property type="match status" value="1"/>
</dbReference>
<keyword evidence="8" id="KW-1185">Reference proteome</keyword>
<dbReference type="NCBIfam" id="TIGR00138">
    <property type="entry name" value="rsmG_gidB"/>
    <property type="match status" value="1"/>
</dbReference>